<organism evidence="1 2">
    <name type="scientific">Pristionchus mayeri</name>
    <dbReference type="NCBI Taxonomy" id="1317129"/>
    <lineage>
        <taxon>Eukaryota</taxon>
        <taxon>Metazoa</taxon>
        <taxon>Ecdysozoa</taxon>
        <taxon>Nematoda</taxon>
        <taxon>Chromadorea</taxon>
        <taxon>Rhabditida</taxon>
        <taxon>Rhabditina</taxon>
        <taxon>Diplogasteromorpha</taxon>
        <taxon>Diplogasteroidea</taxon>
        <taxon>Neodiplogasteridae</taxon>
        <taxon>Pristionchus</taxon>
    </lineage>
</organism>
<reference evidence="2" key="1">
    <citation type="submission" date="2022-10" db="EMBL/GenBank/DDBJ databases">
        <title>Genome assembly of Pristionchus species.</title>
        <authorList>
            <person name="Yoshida K."/>
            <person name="Sommer R.J."/>
        </authorList>
    </citation>
    <scope>NUCLEOTIDE SEQUENCE [LARGE SCALE GENOMIC DNA]</scope>
    <source>
        <strain evidence="2">RS5460</strain>
    </source>
</reference>
<sequence>FHSREATGTLEFPRQMSSLSPICDIIIDAPKNESTHLGVFLRPLVFPNSSTITKHCINTSNYITLFDGVTDKSHSHQVVCGMENKISEFPMNSG</sequence>
<accession>A0AAN5D9H0</accession>
<feature type="non-terminal residue" evidence="1">
    <location>
        <position position="1"/>
    </location>
</feature>
<evidence type="ECO:0000313" key="2">
    <source>
        <dbReference type="Proteomes" id="UP001328107"/>
    </source>
</evidence>
<protein>
    <submittedName>
        <fullName evidence="1">Uncharacterized protein</fullName>
    </submittedName>
</protein>
<dbReference type="EMBL" id="BTRK01000006">
    <property type="protein sequence ID" value="GMR58147.1"/>
    <property type="molecule type" value="Genomic_DNA"/>
</dbReference>
<dbReference type="AlphaFoldDB" id="A0AAN5D9H0"/>
<comment type="caution">
    <text evidence="1">The sequence shown here is derived from an EMBL/GenBank/DDBJ whole genome shotgun (WGS) entry which is preliminary data.</text>
</comment>
<dbReference type="Proteomes" id="UP001328107">
    <property type="component" value="Unassembled WGS sequence"/>
</dbReference>
<evidence type="ECO:0000313" key="1">
    <source>
        <dbReference type="EMBL" id="GMR58147.1"/>
    </source>
</evidence>
<gene>
    <name evidence="1" type="ORF">PMAYCL1PPCAC_28342</name>
</gene>
<name>A0AAN5D9H0_9BILA</name>
<feature type="non-terminal residue" evidence="1">
    <location>
        <position position="94"/>
    </location>
</feature>
<keyword evidence="2" id="KW-1185">Reference proteome</keyword>
<proteinExistence type="predicted"/>